<gene>
    <name evidence="2" type="ORF">DFR59_10522</name>
</gene>
<dbReference type="Proteomes" id="UP000255326">
    <property type="component" value="Unassembled WGS sequence"/>
</dbReference>
<evidence type="ECO:0000313" key="2">
    <source>
        <dbReference type="EMBL" id="RDI42183.1"/>
    </source>
</evidence>
<comment type="caution">
    <text evidence="2">The sequence shown here is derived from an EMBL/GenBank/DDBJ whole genome shotgun (WGS) entry which is preliminary data.</text>
</comment>
<sequence length="101" mass="11361">MNKYSLFNKFLVQEGKRDKMVDIMLQAAESMNELKECEIYLVNTDENEQNAVYVYEVWSDAAAHQASLNQEAAQTLISEAKPLIKGVERISTMQAMGGKGI</sequence>
<protein>
    <submittedName>
        <fullName evidence="2">Quinol monooxygenase YgiN</fullName>
    </submittedName>
</protein>
<dbReference type="AlphaFoldDB" id="A0A370GJR9"/>
<keyword evidence="2" id="KW-0560">Oxidoreductase</keyword>
<feature type="domain" description="ABM" evidence="1">
    <location>
        <begin position="4"/>
        <end position="93"/>
    </location>
</feature>
<organism evidence="2 3">
    <name type="scientific">Falsibacillus pallidus</name>
    <dbReference type="NCBI Taxonomy" id="493781"/>
    <lineage>
        <taxon>Bacteria</taxon>
        <taxon>Bacillati</taxon>
        <taxon>Bacillota</taxon>
        <taxon>Bacilli</taxon>
        <taxon>Bacillales</taxon>
        <taxon>Bacillaceae</taxon>
        <taxon>Falsibacillus</taxon>
    </lineage>
</organism>
<dbReference type="InterPro" id="IPR011008">
    <property type="entry name" value="Dimeric_a/b-barrel"/>
</dbReference>
<dbReference type="SUPFAM" id="SSF54909">
    <property type="entry name" value="Dimeric alpha+beta barrel"/>
    <property type="match status" value="1"/>
</dbReference>
<evidence type="ECO:0000259" key="1">
    <source>
        <dbReference type="PROSITE" id="PS51725"/>
    </source>
</evidence>
<dbReference type="RefSeq" id="WP_114745582.1">
    <property type="nucleotide sequence ID" value="NZ_QQAY01000005.1"/>
</dbReference>
<dbReference type="PROSITE" id="PS51725">
    <property type="entry name" value="ABM"/>
    <property type="match status" value="1"/>
</dbReference>
<dbReference type="PANTHER" id="PTHR33336">
    <property type="entry name" value="QUINOL MONOOXYGENASE YGIN-RELATED"/>
    <property type="match status" value="1"/>
</dbReference>
<accession>A0A370GJR9</accession>
<dbReference type="Gene3D" id="3.30.70.100">
    <property type="match status" value="1"/>
</dbReference>
<dbReference type="InterPro" id="IPR007138">
    <property type="entry name" value="ABM_dom"/>
</dbReference>
<dbReference type="GO" id="GO:0004497">
    <property type="term" value="F:monooxygenase activity"/>
    <property type="evidence" value="ECO:0007669"/>
    <property type="project" value="UniProtKB-KW"/>
</dbReference>
<dbReference type="InterPro" id="IPR050744">
    <property type="entry name" value="AI-2_Isomerase_LsrG"/>
</dbReference>
<keyword evidence="2" id="KW-0503">Monooxygenase</keyword>
<keyword evidence="3" id="KW-1185">Reference proteome</keyword>
<dbReference type="PANTHER" id="PTHR33336:SF14">
    <property type="entry name" value="ANTIBIOTIC BIOSYNTHESIS MONOOXYGENASE"/>
    <property type="match status" value="1"/>
</dbReference>
<dbReference type="OrthoDB" id="165368at2"/>
<proteinExistence type="predicted"/>
<reference evidence="2 3" key="1">
    <citation type="submission" date="2018-07" db="EMBL/GenBank/DDBJ databases">
        <title>Genomic Encyclopedia of Type Strains, Phase IV (KMG-IV): sequencing the most valuable type-strain genomes for metagenomic binning, comparative biology and taxonomic classification.</title>
        <authorList>
            <person name="Goeker M."/>
        </authorList>
    </citation>
    <scope>NUCLEOTIDE SEQUENCE [LARGE SCALE GENOMIC DNA]</scope>
    <source>
        <strain evidence="2 3">DSM 25281</strain>
    </source>
</reference>
<name>A0A370GJR9_9BACI</name>
<evidence type="ECO:0000313" key="3">
    <source>
        <dbReference type="Proteomes" id="UP000255326"/>
    </source>
</evidence>
<dbReference type="EMBL" id="QQAY01000005">
    <property type="protein sequence ID" value="RDI42183.1"/>
    <property type="molecule type" value="Genomic_DNA"/>
</dbReference>
<dbReference type="Pfam" id="PF03992">
    <property type="entry name" value="ABM"/>
    <property type="match status" value="1"/>
</dbReference>